<keyword evidence="4" id="KW-1185">Reference proteome</keyword>
<dbReference type="GO" id="GO:0004061">
    <property type="term" value="F:arylformamidase activity"/>
    <property type="evidence" value="ECO:0007669"/>
    <property type="project" value="InterPro"/>
</dbReference>
<proteinExistence type="predicted"/>
<dbReference type="OrthoDB" id="7067800at2"/>
<protein>
    <submittedName>
        <fullName evidence="1 2">Cyclase</fullName>
    </submittedName>
</protein>
<dbReference type="PANTHER" id="PTHR34861:SF10">
    <property type="entry name" value="CYCLASE"/>
    <property type="match status" value="1"/>
</dbReference>
<evidence type="ECO:0000313" key="2">
    <source>
        <dbReference type="EMBL" id="RAS70704.1"/>
    </source>
</evidence>
<gene>
    <name evidence="2" type="ORF">C8D87_1011005</name>
    <name evidence="1" type="ORF">C8D88_11937</name>
</gene>
<reference evidence="1 3" key="1">
    <citation type="submission" date="2018-05" db="EMBL/GenBank/DDBJ databases">
        <title>Genomic Encyclopedia of Type Strains, Phase IV (KMG-IV): sequencing the most valuable type-strain genomes for metagenomic binning, comparative biology and taxonomic classification.</title>
        <authorList>
            <person name="Goeker M."/>
        </authorList>
    </citation>
    <scope>NUCLEOTIDE SEQUENCE [LARGE SCALE GENOMIC DNA]</scope>
    <source>
        <strain evidence="2 4">DSM 45479</strain>
        <strain evidence="1 3">DSM 45480</strain>
    </source>
</reference>
<dbReference type="InterPro" id="IPR006311">
    <property type="entry name" value="TAT_signal"/>
</dbReference>
<evidence type="ECO:0000313" key="3">
    <source>
        <dbReference type="Proteomes" id="UP000246005"/>
    </source>
</evidence>
<dbReference type="PANTHER" id="PTHR34861">
    <property type="match status" value="1"/>
</dbReference>
<dbReference type="Pfam" id="PF04199">
    <property type="entry name" value="Cyclase"/>
    <property type="match status" value="1"/>
</dbReference>
<dbReference type="AlphaFoldDB" id="A0A316HM86"/>
<sequence length="409" mass="45234">MRPDFMRAHLHSRREVLGLTAKAAAVTAAVSAGIGTSSAAAAEEFTDRMFTPDEVAGWAERTARRYGRDDQRGTWNEVTGERTRQALRLLEGRGPVRTYNLGELMQDNFPAFAGEPPRVLRQRLTVFGYQPKGDFVPAANYDPRTHPESGILQSPTPLGPNTISFHEERFPHGGTYQIATQLDNLGHVGVGETYYNGHRGPDIAAPRGLRKLGNEHLGPIVTRGVLYDIVGLKLAQGSRSDLFRSPVNGEWVLRDNYRITLDDMRDALRRQGVRREPGPGDVALFRTGWTHLLNRAGFDDPQDPHNRRYITTEPGIYLREARYLASRRVAVVGSDTWGLEVLDPAVTGQNVFPVHQVLLTQHGVRIGEGVRTEALAADEAFEFVYLVTPQFHTGSTASNTPPAAMAARP</sequence>
<dbReference type="InterPro" id="IPR007325">
    <property type="entry name" value="KFase/CYL"/>
</dbReference>
<dbReference type="Proteomes" id="UP000246005">
    <property type="component" value="Unassembled WGS sequence"/>
</dbReference>
<organism evidence="1 3">
    <name type="scientific">Lentzea atacamensis</name>
    <dbReference type="NCBI Taxonomy" id="531938"/>
    <lineage>
        <taxon>Bacteria</taxon>
        <taxon>Bacillati</taxon>
        <taxon>Actinomycetota</taxon>
        <taxon>Actinomycetes</taxon>
        <taxon>Pseudonocardiales</taxon>
        <taxon>Pseudonocardiaceae</taxon>
        <taxon>Lentzea</taxon>
    </lineage>
</organism>
<dbReference type="InterPro" id="IPR037175">
    <property type="entry name" value="KFase_sf"/>
</dbReference>
<dbReference type="GO" id="GO:0019441">
    <property type="term" value="P:L-tryptophan catabolic process to kynurenine"/>
    <property type="evidence" value="ECO:0007669"/>
    <property type="project" value="InterPro"/>
</dbReference>
<evidence type="ECO:0000313" key="4">
    <source>
        <dbReference type="Proteomes" id="UP000248714"/>
    </source>
</evidence>
<dbReference type="PROSITE" id="PS51318">
    <property type="entry name" value="TAT"/>
    <property type="match status" value="1"/>
</dbReference>
<dbReference type="SUPFAM" id="SSF102198">
    <property type="entry name" value="Putative cyclase"/>
    <property type="match status" value="1"/>
</dbReference>
<comment type="caution">
    <text evidence="1">The sequence shown here is derived from an EMBL/GenBank/DDBJ whole genome shotgun (WGS) entry which is preliminary data.</text>
</comment>
<dbReference type="EMBL" id="QGHB01000019">
    <property type="protein sequence ID" value="PWK81128.1"/>
    <property type="molecule type" value="Genomic_DNA"/>
</dbReference>
<dbReference type="EMBL" id="QLTT01000001">
    <property type="protein sequence ID" value="RAS70704.1"/>
    <property type="molecule type" value="Genomic_DNA"/>
</dbReference>
<dbReference type="Proteomes" id="UP000248714">
    <property type="component" value="Unassembled WGS sequence"/>
</dbReference>
<accession>A0A316HM86</accession>
<evidence type="ECO:0000313" key="1">
    <source>
        <dbReference type="EMBL" id="PWK81128.1"/>
    </source>
</evidence>
<dbReference type="RefSeq" id="WP_109641575.1">
    <property type="nucleotide sequence ID" value="NZ_QGHB01000019.1"/>
</dbReference>
<dbReference type="Gene3D" id="3.50.30.50">
    <property type="entry name" value="Putative cyclase"/>
    <property type="match status" value="1"/>
</dbReference>
<name>A0A316HM86_9PSEU</name>